<name>A0ABP9A9I9_9PSEU</name>
<reference evidence="2" key="1">
    <citation type="journal article" date="2019" name="Int. J. Syst. Evol. Microbiol.">
        <title>The Global Catalogue of Microorganisms (GCM) 10K type strain sequencing project: providing services to taxonomists for standard genome sequencing and annotation.</title>
        <authorList>
            <consortium name="The Broad Institute Genomics Platform"/>
            <consortium name="The Broad Institute Genome Sequencing Center for Infectious Disease"/>
            <person name="Wu L."/>
            <person name="Ma J."/>
        </authorList>
    </citation>
    <scope>NUCLEOTIDE SEQUENCE [LARGE SCALE GENOMIC DNA]</scope>
    <source>
        <strain evidence="2">JCM 17979</strain>
    </source>
</reference>
<keyword evidence="2" id="KW-1185">Reference proteome</keyword>
<sequence>MAGRPVEHTDDGRYVVIDGRRWRATDPAIPEGDAAVLRRWLMAARRDVGTTKRAADGDGESAARARVHAAKTALGERGPAWWDQTDEERRARWTEGLRHAEQEGFAPRP</sequence>
<accession>A0ABP9A9I9</accession>
<evidence type="ECO:0008006" key="3">
    <source>
        <dbReference type="Google" id="ProtNLM"/>
    </source>
</evidence>
<comment type="caution">
    <text evidence="1">The sequence shown here is derived from an EMBL/GenBank/DDBJ whole genome shotgun (WGS) entry which is preliminary data.</text>
</comment>
<organism evidence="1 2">
    <name type="scientific">Actinomycetospora chlora</name>
    <dbReference type="NCBI Taxonomy" id="663608"/>
    <lineage>
        <taxon>Bacteria</taxon>
        <taxon>Bacillati</taxon>
        <taxon>Actinomycetota</taxon>
        <taxon>Actinomycetes</taxon>
        <taxon>Pseudonocardiales</taxon>
        <taxon>Pseudonocardiaceae</taxon>
        <taxon>Actinomycetospora</taxon>
    </lineage>
</organism>
<evidence type="ECO:0000313" key="2">
    <source>
        <dbReference type="Proteomes" id="UP001500928"/>
    </source>
</evidence>
<dbReference type="EMBL" id="BAABHO010000004">
    <property type="protein sequence ID" value="GAA4777107.1"/>
    <property type="molecule type" value="Genomic_DNA"/>
</dbReference>
<evidence type="ECO:0000313" key="1">
    <source>
        <dbReference type="EMBL" id="GAA4777107.1"/>
    </source>
</evidence>
<proteinExistence type="predicted"/>
<gene>
    <name evidence="1" type="ORF">GCM10023200_07370</name>
</gene>
<dbReference type="Proteomes" id="UP001500928">
    <property type="component" value="Unassembled WGS sequence"/>
</dbReference>
<protein>
    <recommendedName>
        <fullName evidence="3">Biopolymer transporter Tol</fullName>
    </recommendedName>
</protein>
<dbReference type="RefSeq" id="WP_345411058.1">
    <property type="nucleotide sequence ID" value="NZ_BAABHO010000004.1"/>
</dbReference>